<dbReference type="InterPro" id="IPR013830">
    <property type="entry name" value="SGNH_hydro"/>
</dbReference>
<proteinExistence type="predicted"/>
<evidence type="ECO:0000259" key="1">
    <source>
        <dbReference type="Pfam" id="PF13472"/>
    </source>
</evidence>
<organism evidence="2 3">
    <name type="scientific">Candidatus Beckwithbacteria bacterium CG2_30_44_31</name>
    <dbReference type="NCBI Taxonomy" id="1805035"/>
    <lineage>
        <taxon>Bacteria</taxon>
        <taxon>Candidatus Beckwithiibacteriota</taxon>
    </lineage>
</organism>
<reference evidence="2 3" key="1">
    <citation type="journal article" date="2016" name="Environ. Microbiol.">
        <title>Genomic resolution of a cold subsurface aquifer community provides metabolic insights for novel microbes adapted to high CO concentrations.</title>
        <authorList>
            <person name="Probst A.J."/>
            <person name="Castelle C.J."/>
            <person name="Singh A."/>
            <person name="Brown C.T."/>
            <person name="Anantharaman K."/>
            <person name="Sharon I."/>
            <person name="Hug L.A."/>
            <person name="Burstein D."/>
            <person name="Emerson J.B."/>
            <person name="Thomas B.C."/>
            <person name="Banfield J.F."/>
        </authorList>
    </citation>
    <scope>NUCLEOTIDE SEQUENCE [LARGE SCALE GENOMIC DNA]</scope>
    <source>
        <strain evidence="2">CG2_30_44_31</strain>
    </source>
</reference>
<name>A0A1J5B9C4_9BACT</name>
<dbReference type="PANTHER" id="PTHR14209:SF19">
    <property type="entry name" value="ISOAMYL ACETATE-HYDROLYZING ESTERASE 1 HOMOLOG"/>
    <property type="match status" value="1"/>
</dbReference>
<dbReference type="Proteomes" id="UP000183605">
    <property type="component" value="Unassembled WGS sequence"/>
</dbReference>
<evidence type="ECO:0000313" key="2">
    <source>
        <dbReference type="EMBL" id="OIP03478.1"/>
    </source>
</evidence>
<comment type="caution">
    <text evidence="2">The sequence shown here is derived from an EMBL/GenBank/DDBJ whole genome shotgun (WGS) entry which is preliminary data.</text>
</comment>
<accession>A0A1J5B9C4</accession>
<dbReference type="AlphaFoldDB" id="A0A1J5B9C4"/>
<dbReference type="SUPFAM" id="SSF52266">
    <property type="entry name" value="SGNH hydrolase"/>
    <property type="match status" value="1"/>
</dbReference>
<dbReference type="InterPro" id="IPR036514">
    <property type="entry name" value="SGNH_hydro_sf"/>
</dbReference>
<feature type="domain" description="SGNH hydrolase-type esterase" evidence="1">
    <location>
        <begin position="6"/>
        <end position="153"/>
    </location>
</feature>
<sequence>MAHYLIFGDSIGCGEGDPHGGWAKLLAEKYPVKNLSIDGATTDNYVKNFPTNIDKNSTLIIALGVNDSAKLPLTEFQQIIFVGPAPVNQVKVDPVPWAPEISYKNNLIKQFSAAICLIARKEKIKFIDLFNQLPPEYIKTLNDGFHPNHAGHEKIYKIVVKNIKMC</sequence>
<dbReference type="EMBL" id="MNXQ01000036">
    <property type="protein sequence ID" value="OIP03478.1"/>
    <property type="molecule type" value="Genomic_DNA"/>
</dbReference>
<protein>
    <recommendedName>
        <fullName evidence="1">SGNH hydrolase-type esterase domain-containing protein</fullName>
    </recommendedName>
</protein>
<dbReference type="PANTHER" id="PTHR14209">
    <property type="entry name" value="ISOAMYL ACETATE-HYDROLYZING ESTERASE 1"/>
    <property type="match status" value="1"/>
</dbReference>
<evidence type="ECO:0000313" key="3">
    <source>
        <dbReference type="Proteomes" id="UP000183605"/>
    </source>
</evidence>
<dbReference type="InterPro" id="IPR045136">
    <property type="entry name" value="Iah1-like"/>
</dbReference>
<dbReference type="Gene3D" id="3.40.50.1110">
    <property type="entry name" value="SGNH hydrolase"/>
    <property type="match status" value="2"/>
</dbReference>
<gene>
    <name evidence="2" type="ORF">AUK18_02000</name>
</gene>
<dbReference type="Pfam" id="PF13472">
    <property type="entry name" value="Lipase_GDSL_2"/>
    <property type="match status" value="1"/>
</dbReference>